<dbReference type="InParanoid" id="A0A251U716"/>
<dbReference type="GO" id="GO:0006355">
    <property type="term" value="P:regulation of DNA-templated transcription"/>
    <property type="evidence" value="ECO:0000318"/>
    <property type="project" value="GO_Central"/>
</dbReference>
<keyword evidence="3" id="KW-0539">Nucleus</keyword>
<accession>A0A251U716</accession>
<feature type="domain" description="Myb-like" evidence="4">
    <location>
        <begin position="33"/>
        <end position="83"/>
    </location>
</feature>
<dbReference type="STRING" id="4232.A0A251U716"/>
<dbReference type="SMART" id="SM00717">
    <property type="entry name" value="SANT"/>
    <property type="match status" value="1"/>
</dbReference>
<dbReference type="AlphaFoldDB" id="A0A251U716"/>
<dbReference type="PROSITE" id="PS51294">
    <property type="entry name" value="HTH_MYB"/>
    <property type="match status" value="1"/>
</dbReference>
<evidence type="ECO:0000256" key="1">
    <source>
        <dbReference type="ARBA" id="ARBA00004123"/>
    </source>
</evidence>
<evidence type="ECO:0000313" key="6">
    <source>
        <dbReference type="EMBL" id="OTG18879.1"/>
    </source>
</evidence>
<keyword evidence="7" id="KW-1185">Reference proteome</keyword>
<dbReference type="InterPro" id="IPR015495">
    <property type="entry name" value="Myb_TF_plants"/>
</dbReference>
<dbReference type="Gene3D" id="1.10.10.60">
    <property type="entry name" value="Homeodomain-like"/>
    <property type="match status" value="2"/>
</dbReference>
<proteinExistence type="predicted"/>
<dbReference type="PANTHER" id="PTHR47998:SF91">
    <property type="entry name" value="MYB-RELATED PROTEIN 308-LIKE"/>
    <property type="match status" value="1"/>
</dbReference>
<evidence type="ECO:0000256" key="2">
    <source>
        <dbReference type="ARBA" id="ARBA00023125"/>
    </source>
</evidence>
<dbReference type="InterPro" id="IPR009057">
    <property type="entry name" value="Homeodomain-like_sf"/>
</dbReference>
<evidence type="ECO:0000313" key="7">
    <source>
        <dbReference type="Proteomes" id="UP000215914"/>
    </source>
</evidence>
<dbReference type="CDD" id="cd00167">
    <property type="entry name" value="SANT"/>
    <property type="match status" value="1"/>
</dbReference>
<dbReference type="EMBL" id="CM007897">
    <property type="protein sequence ID" value="OTG18879.1"/>
    <property type="molecule type" value="Genomic_DNA"/>
</dbReference>
<dbReference type="PROSITE" id="PS50090">
    <property type="entry name" value="MYB_LIKE"/>
    <property type="match status" value="1"/>
</dbReference>
<dbReference type="Proteomes" id="UP000215914">
    <property type="component" value="Chromosome 8"/>
</dbReference>
<feature type="domain" description="HTH myb-type" evidence="5">
    <location>
        <begin position="33"/>
        <end position="87"/>
    </location>
</feature>
<dbReference type="FunCoup" id="A0A251U716">
    <property type="interactions" value="2"/>
</dbReference>
<gene>
    <name evidence="6" type="ORF">HannXRQ_Chr08g0227901</name>
</gene>
<keyword evidence="6" id="KW-0371">Homeobox</keyword>
<dbReference type="GO" id="GO:0005634">
    <property type="term" value="C:nucleus"/>
    <property type="evidence" value="ECO:0000318"/>
    <property type="project" value="GO_Central"/>
</dbReference>
<dbReference type="PANTHER" id="PTHR47998">
    <property type="entry name" value="TRANSCRIPTION FACTOR MYB51-LIKE ISOFORM X1"/>
    <property type="match status" value="1"/>
</dbReference>
<organism evidence="6 7">
    <name type="scientific">Helianthus annuus</name>
    <name type="common">Common sunflower</name>
    <dbReference type="NCBI Taxonomy" id="4232"/>
    <lineage>
        <taxon>Eukaryota</taxon>
        <taxon>Viridiplantae</taxon>
        <taxon>Streptophyta</taxon>
        <taxon>Embryophyta</taxon>
        <taxon>Tracheophyta</taxon>
        <taxon>Spermatophyta</taxon>
        <taxon>Magnoliopsida</taxon>
        <taxon>eudicotyledons</taxon>
        <taxon>Gunneridae</taxon>
        <taxon>Pentapetalae</taxon>
        <taxon>asterids</taxon>
        <taxon>campanulids</taxon>
        <taxon>Asterales</taxon>
        <taxon>Asteraceae</taxon>
        <taxon>Asteroideae</taxon>
        <taxon>Heliantheae alliance</taxon>
        <taxon>Heliantheae</taxon>
        <taxon>Helianthus</taxon>
    </lineage>
</organism>
<dbReference type="GO" id="GO:0000987">
    <property type="term" value="F:cis-regulatory region sequence-specific DNA binding"/>
    <property type="evidence" value="ECO:0000318"/>
    <property type="project" value="GO_Central"/>
</dbReference>
<sequence>MGILCIVEMDMIEWFRLNRCRKSCRLRWLNYLRPNIKRGDFEEDEVDLILRLHRLLGNRWALIAGRIPGRTANDVKNYWNTHLKSRPKQDKEQLKDGEPSKHTMVTVIKPQPHTISKALKVYPHITSHDTHNLITSSNVDGSNNAFNISPDVVSSPMLSLKEIGDEVGWSFSGFSTEGNGLDLAAQIDGQNGLFDFSIDDVVMLDLLDGEQL</sequence>
<dbReference type="SUPFAM" id="SSF46689">
    <property type="entry name" value="Homeodomain-like"/>
    <property type="match status" value="1"/>
</dbReference>
<protein>
    <submittedName>
        <fullName evidence="6">Putative homeodomain-like, Myb-like domain protein</fullName>
    </submittedName>
</protein>
<evidence type="ECO:0000259" key="4">
    <source>
        <dbReference type="PROSITE" id="PS50090"/>
    </source>
</evidence>
<evidence type="ECO:0000259" key="5">
    <source>
        <dbReference type="PROSITE" id="PS51294"/>
    </source>
</evidence>
<evidence type="ECO:0000256" key="3">
    <source>
        <dbReference type="ARBA" id="ARBA00023242"/>
    </source>
</evidence>
<dbReference type="InterPro" id="IPR001005">
    <property type="entry name" value="SANT/Myb"/>
</dbReference>
<dbReference type="Pfam" id="PF00249">
    <property type="entry name" value="Myb_DNA-binding"/>
    <property type="match status" value="1"/>
</dbReference>
<comment type="subcellular location">
    <subcellularLocation>
        <location evidence="1">Nucleus</location>
    </subcellularLocation>
</comment>
<reference evidence="7" key="1">
    <citation type="journal article" date="2017" name="Nature">
        <title>The sunflower genome provides insights into oil metabolism, flowering and Asterid evolution.</title>
        <authorList>
            <person name="Badouin H."/>
            <person name="Gouzy J."/>
            <person name="Grassa C.J."/>
            <person name="Murat F."/>
            <person name="Staton S.E."/>
            <person name="Cottret L."/>
            <person name="Lelandais-Briere C."/>
            <person name="Owens G.L."/>
            <person name="Carrere S."/>
            <person name="Mayjonade B."/>
            <person name="Legrand L."/>
            <person name="Gill N."/>
            <person name="Kane N.C."/>
            <person name="Bowers J.E."/>
            <person name="Hubner S."/>
            <person name="Bellec A."/>
            <person name="Berard A."/>
            <person name="Berges H."/>
            <person name="Blanchet N."/>
            <person name="Boniface M.C."/>
            <person name="Brunel D."/>
            <person name="Catrice O."/>
            <person name="Chaidir N."/>
            <person name="Claudel C."/>
            <person name="Donnadieu C."/>
            <person name="Faraut T."/>
            <person name="Fievet G."/>
            <person name="Helmstetter N."/>
            <person name="King M."/>
            <person name="Knapp S.J."/>
            <person name="Lai Z."/>
            <person name="Le Paslier M.C."/>
            <person name="Lippi Y."/>
            <person name="Lorenzon L."/>
            <person name="Mandel J.R."/>
            <person name="Marage G."/>
            <person name="Marchand G."/>
            <person name="Marquand E."/>
            <person name="Bret-Mestries E."/>
            <person name="Morien E."/>
            <person name="Nambeesan S."/>
            <person name="Nguyen T."/>
            <person name="Pegot-Espagnet P."/>
            <person name="Pouilly N."/>
            <person name="Raftis F."/>
            <person name="Sallet E."/>
            <person name="Schiex T."/>
            <person name="Thomas J."/>
            <person name="Vandecasteele C."/>
            <person name="Vares D."/>
            <person name="Vear F."/>
            <person name="Vautrin S."/>
            <person name="Crespi M."/>
            <person name="Mangin B."/>
            <person name="Burke J.M."/>
            <person name="Salse J."/>
            <person name="Munos S."/>
            <person name="Vincourt P."/>
            <person name="Rieseberg L.H."/>
            <person name="Langlade N.B."/>
        </authorList>
    </citation>
    <scope>NUCLEOTIDE SEQUENCE [LARGE SCALE GENOMIC DNA]</scope>
    <source>
        <strain evidence="7">cv. SF193</strain>
    </source>
</reference>
<dbReference type="InterPro" id="IPR017930">
    <property type="entry name" value="Myb_dom"/>
</dbReference>
<keyword evidence="2 6" id="KW-0238">DNA-binding</keyword>
<name>A0A251U716_HELAN</name>